<dbReference type="InterPro" id="IPR052050">
    <property type="entry name" value="SecEffector_AnkRepeat"/>
</dbReference>
<proteinExistence type="predicted"/>
<dbReference type="GeneID" id="31361002"/>
<keyword evidence="2" id="KW-1185">Reference proteome</keyword>
<name>D3BAE2_HETP5</name>
<evidence type="ECO:0008006" key="3">
    <source>
        <dbReference type="Google" id="ProtNLM"/>
    </source>
</evidence>
<dbReference type="RefSeq" id="XP_020433646.1">
    <property type="nucleotide sequence ID" value="XM_020576397.1"/>
</dbReference>
<dbReference type="InParanoid" id="D3BAE2"/>
<accession>D3BAE2</accession>
<evidence type="ECO:0000313" key="1">
    <source>
        <dbReference type="EMBL" id="EFA81529.1"/>
    </source>
</evidence>
<dbReference type="PANTHER" id="PTHR46586:SF3">
    <property type="entry name" value="ANKYRIN REPEAT-CONTAINING PROTEIN"/>
    <property type="match status" value="1"/>
</dbReference>
<comment type="caution">
    <text evidence="1">The sequence shown here is derived from an EMBL/GenBank/DDBJ whole genome shotgun (WGS) entry which is preliminary data.</text>
</comment>
<organism evidence="1 2">
    <name type="scientific">Heterostelium pallidum (strain ATCC 26659 / Pp 5 / PN500)</name>
    <name type="common">Cellular slime mold</name>
    <name type="synonym">Polysphondylium pallidum</name>
    <dbReference type="NCBI Taxonomy" id="670386"/>
    <lineage>
        <taxon>Eukaryota</taxon>
        <taxon>Amoebozoa</taxon>
        <taxon>Evosea</taxon>
        <taxon>Eumycetozoa</taxon>
        <taxon>Dictyostelia</taxon>
        <taxon>Acytosteliales</taxon>
        <taxon>Acytosteliaceae</taxon>
        <taxon>Heterostelium</taxon>
    </lineage>
</organism>
<reference evidence="1 2" key="1">
    <citation type="journal article" date="2011" name="Genome Res.">
        <title>Phylogeny-wide analysis of social amoeba genomes highlights ancient origins for complex intercellular communication.</title>
        <authorList>
            <person name="Heidel A.J."/>
            <person name="Lawal H.M."/>
            <person name="Felder M."/>
            <person name="Schilde C."/>
            <person name="Helps N.R."/>
            <person name="Tunggal B."/>
            <person name="Rivero F."/>
            <person name="John U."/>
            <person name="Schleicher M."/>
            <person name="Eichinger L."/>
            <person name="Platzer M."/>
            <person name="Noegel A.A."/>
            <person name="Schaap P."/>
            <person name="Gloeckner G."/>
        </authorList>
    </citation>
    <scope>NUCLEOTIDE SEQUENCE [LARGE SCALE GENOMIC DNA]</scope>
    <source>
        <strain evidence="2">ATCC 26659 / Pp 5 / PN500</strain>
    </source>
</reference>
<dbReference type="Proteomes" id="UP000001396">
    <property type="component" value="Unassembled WGS sequence"/>
</dbReference>
<dbReference type="EMBL" id="ADBJ01000025">
    <property type="protein sequence ID" value="EFA81529.1"/>
    <property type="molecule type" value="Genomic_DNA"/>
</dbReference>
<gene>
    <name evidence="1" type="ORF">PPL_05518</name>
</gene>
<evidence type="ECO:0000313" key="2">
    <source>
        <dbReference type="Proteomes" id="UP000001396"/>
    </source>
</evidence>
<protein>
    <recommendedName>
        <fullName evidence="3">Ankyrin repeat protein</fullName>
    </recommendedName>
</protein>
<sequence>MSTYNITNILFSKVFNNTVIRNEIFNRVYSINKKLLTINNTSVFGYNRLILSPKALIGNDYLDLFIQYLNVHDFDKNKISHYFMWSVDFRNLRILQYLYALISESIDEEIITSLKPCNLMSLAAYKCNVDMLEWMNQNNDLEIFKSSSKYLMLPGRPNAAASSANLDILTWVLENYDGCKDINWLAVITSVVINEHVNILEWINEHHRPSDIQLTYFDLLHSVSANIHCDTIDWIHKNWRSVNFDHNYDSVAMSGSLELIRWLYENLSATNTKPVFTMDAIDNSAYFNSAEVTDFLHYNLWKKGQSQDSPPD</sequence>
<dbReference type="PANTHER" id="PTHR46586">
    <property type="entry name" value="ANKYRIN REPEAT-CONTAINING PROTEIN"/>
    <property type="match status" value="1"/>
</dbReference>
<dbReference type="AlphaFoldDB" id="D3BAE2"/>